<evidence type="ECO:0000259" key="1">
    <source>
        <dbReference type="Pfam" id="PF13524"/>
    </source>
</evidence>
<feature type="domain" description="Spore protein YkvP/CgeB glycosyl transferase-like" evidence="1">
    <location>
        <begin position="242"/>
        <end position="357"/>
    </location>
</feature>
<protein>
    <recommendedName>
        <fullName evidence="1">Spore protein YkvP/CgeB glycosyl transferase-like domain-containing protein</fullName>
    </recommendedName>
</protein>
<dbReference type="Proteomes" id="UP000094025">
    <property type="component" value="Unassembled WGS sequence"/>
</dbReference>
<dbReference type="RefSeq" id="WP_064242153.1">
    <property type="nucleotide sequence ID" value="NZ_LPUX01000055.1"/>
</dbReference>
<accession>A0A178XXV6</accession>
<reference evidence="2 3" key="1">
    <citation type="journal article" date="2016" name="Int. J. Syst. Evol. Microbiol.">
        <title>Ensifer glycinis sp. nov., an novel rhizobial species associated with Glycine spp.</title>
        <authorList>
            <person name="Yan H."/>
            <person name="Yan J."/>
            <person name="Sui X.H."/>
            <person name="Wang E.T."/>
            <person name="Chen W.X."/>
            <person name="Zhang X.X."/>
            <person name="Chen W.F."/>
        </authorList>
    </citation>
    <scope>NUCLEOTIDE SEQUENCE [LARGE SCALE GENOMIC DNA]</scope>
    <source>
        <strain evidence="2 3">CCBAU 23380</strain>
    </source>
</reference>
<comment type="caution">
    <text evidence="2">The sequence shown here is derived from an EMBL/GenBank/DDBJ whole genome shotgun (WGS) entry which is preliminary data.</text>
</comment>
<dbReference type="EMBL" id="LPUX01000055">
    <property type="protein sequence ID" value="OAP40016.1"/>
    <property type="molecule type" value="Genomic_DNA"/>
</dbReference>
<proteinExistence type="predicted"/>
<sequence length="386" mass="44200">MKRRTLVASEFNAKDRAHFALAYEFCRIVAECEDADLIAPGIDNYLTRHFHAVLPKHDPHNVQRDFNRLTNAVRKGLGLRNAPTIEHVRLTQDYDLFFFVAWSPQSLVELSRMHDWRGRSKVAVAYLFELWSSTLEQDRQYLKLLDQFDHVFLLHSACIPRLTQYTRTPCSFLATGVDGLISTPFLSPVERVVDVYSFGNRAAKVHRQLLKLAEERDFFYLYDTLASTDSRVKDWYEHRLLLANIIRRTRYFMAFSPATLANSKSGTVAGEQVLPARLFEGAAGGAVILGSAPQCAEFSEHFDWPDAVIEVPPDTGSIVEVINELDANPRRTELLRRTNAVRSLEMHDWVYRWERILSTIGMEPTPQLHLRKSRLQQIATDALAPA</sequence>
<evidence type="ECO:0000313" key="3">
    <source>
        <dbReference type="Proteomes" id="UP000094025"/>
    </source>
</evidence>
<organism evidence="2 3">
    <name type="scientific">Sinorhizobium glycinis</name>
    <dbReference type="NCBI Taxonomy" id="1472378"/>
    <lineage>
        <taxon>Bacteria</taxon>
        <taxon>Pseudomonadati</taxon>
        <taxon>Pseudomonadota</taxon>
        <taxon>Alphaproteobacteria</taxon>
        <taxon>Hyphomicrobiales</taxon>
        <taxon>Rhizobiaceae</taxon>
        <taxon>Sinorhizobium/Ensifer group</taxon>
        <taxon>Sinorhizobium</taxon>
    </lineage>
</organism>
<dbReference type="InterPro" id="IPR055259">
    <property type="entry name" value="YkvP/CgeB_Glyco_trans-like"/>
</dbReference>
<dbReference type="OrthoDB" id="429264at2"/>
<name>A0A178XXV6_9HYPH</name>
<dbReference type="STRING" id="1472378.AU381_10790"/>
<dbReference type="Pfam" id="PF13524">
    <property type="entry name" value="Glyco_trans_1_2"/>
    <property type="match status" value="1"/>
</dbReference>
<keyword evidence="3" id="KW-1185">Reference proteome</keyword>
<dbReference type="AlphaFoldDB" id="A0A178XXV6"/>
<evidence type="ECO:0000313" key="2">
    <source>
        <dbReference type="EMBL" id="OAP40016.1"/>
    </source>
</evidence>
<gene>
    <name evidence="2" type="ORF">AU381_10790</name>
</gene>